<keyword evidence="4 7" id="KW-0812">Transmembrane</keyword>
<protein>
    <recommendedName>
        <fullName evidence="7">CASP-like protein</fullName>
    </recommendedName>
</protein>
<name>I3SC10_LOTJA</name>
<dbReference type="Pfam" id="PF04535">
    <property type="entry name" value="CASP_dom"/>
    <property type="match status" value="1"/>
</dbReference>
<evidence type="ECO:0000256" key="6">
    <source>
        <dbReference type="ARBA" id="ARBA00023136"/>
    </source>
</evidence>
<evidence type="ECO:0000256" key="5">
    <source>
        <dbReference type="ARBA" id="ARBA00022989"/>
    </source>
</evidence>
<evidence type="ECO:0000259" key="8">
    <source>
        <dbReference type="Pfam" id="PF04535"/>
    </source>
</evidence>
<comment type="subunit">
    <text evidence="7">Homodimer and heterodimers.</text>
</comment>
<dbReference type="InterPro" id="IPR006459">
    <property type="entry name" value="CASP/CASPL"/>
</dbReference>
<sequence>MKGGSIEIGEVSKGASQRKGMKRGLSIMDFILRIVAAAATLGGAVGMGTAEESLPFVTNFMQFRAEYDDLPSFVFFVLANSLVCGYLVLSLILSVFHIVRSSAVKSRVLLIVFDTVMLGLLIAGASAAAAIVYLAHNGNSKANWFPICQQFNNYCQQASGSVVGSYIAVAFLIILILLSAAAISRH</sequence>
<proteinExistence type="evidence at transcript level"/>
<evidence type="ECO:0000256" key="3">
    <source>
        <dbReference type="ARBA" id="ARBA00022475"/>
    </source>
</evidence>
<feature type="transmembrane region" description="Helical" evidence="7">
    <location>
        <begin position="163"/>
        <end position="183"/>
    </location>
</feature>
<dbReference type="PANTHER" id="PTHR36488:SF12">
    <property type="entry name" value="CASP-LIKE PROTEIN"/>
    <property type="match status" value="1"/>
</dbReference>
<keyword evidence="3 7" id="KW-1003">Cell membrane</keyword>
<comment type="subcellular location">
    <subcellularLocation>
        <location evidence="1 7">Cell membrane</location>
        <topology evidence="1 7">Multi-pass membrane protein</topology>
    </subcellularLocation>
</comment>
<evidence type="ECO:0000256" key="4">
    <source>
        <dbReference type="ARBA" id="ARBA00022692"/>
    </source>
</evidence>
<feature type="transmembrane region" description="Helical" evidence="7">
    <location>
        <begin position="108"/>
        <end position="135"/>
    </location>
</feature>
<keyword evidence="6 7" id="KW-0472">Membrane</keyword>
<dbReference type="PANTHER" id="PTHR36488">
    <property type="entry name" value="CASP-LIKE PROTEIN 1U1"/>
    <property type="match status" value="1"/>
</dbReference>
<dbReference type="OMA" id="VNWFAIC"/>
<organism evidence="9">
    <name type="scientific">Lotus japonicus</name>
    <name type="common">Lotus corniculatus var. japonicus</name>
    <dbReference type="NCBI Taxonomy" id="34305"/>
    <lineage>
        <taxon>Eukaryota</taxon>
        <taxon>Viridiplantae</taxon>
        <taxon>Streptophyta</taxon>
        <taxon>Embryophyta</taxon>
        <taxon>Tracheophyta</taxon>
        <taxon>Spermatophyta</taxon>
        <taxon>Magnoliopsida</taxon>
        <taxon>eudicotyledons</taxon>
        <taxon>Gunneridae</taxon>
        <taxon>Pentapetalae</taxon>
        <taxon>rosids</taxon>
        <taxon>fabids</taxon>
        <taxon>Fabales</taxon>
        <taxon>Fabaceae</taxon>
        <taxon>Papilionoideae</taxon>
        <taxon>50 kb inversion clade</taxon>
        <taxon>NPAAA clade</taxon>
        <taxon>Hologalegina</taxon>
        <taxon>robinioid clade</taxon>
        <taxon>Loteae</taxon>
        <taxon>Lotus</taxon>
    </lineage>
</organism>
<dbReference type="KEGG" id="lja:130739805"/>
<evidence type="ECO:0000313" key="9">
    <source>
        <dbReference type="EMBL" id="AFK37802.1"/>
    </source>
</evidence>
<dbReference type="RefSeq" id="XP_057448201.1">
    <property type="nucleotide sequence ID" value="XM_057592218.1"/>
</dbReference>
<reference evidence="9" key="1">
    <citation type="submission" date="2012-05" db="EMBL/GenBank/DDBJ databases">
        <authorList>
            <person name="Krishnakumar V."/>
            <person name="Cheung F."/>
            <person name="Xiao Y."/>
            <person name="Chan A."/>
            <person name="Moskal W.A."/>
            <person name="Town C.D."/>
        </authorList>
    </citation>
    <scope>NUCLEOTIDE SEQUENCE</scope>
</reference>
<dbReference type="EMBL" id="BT138007">
    <property type="protein sequence ID" value="AFK37802.1"/>
    <property type="molecule type" value="mRNA"/>
</dbReference>
<dbReference type="GO" id="GO:0005886">
    <property type="term" value="C:plasma membrane"/>
    <property type="evidence" value="ECO:0007669"/>
    <property type="project" value="UniProtKB-SubCell"/>
</dbReference>
<evidence type="ECO:0000256" key="2">
    <source>
        <dbReference type="ARBA" id="ARBA00007651"/>
    </source>
</evidence>
<dbReference type="NCBIfam" id="TIGR01569">
    <property type="entry name" value="A_tha_TIGR01569"/>
    <property type="match status" value="1"/>
</dbReference>
<evidence type="ECO:0000256" key="1">
    <source>
        <dbReference type="ARBA" id="ARBA00004651"/>
    </source>
</evidence>
<feature type="transmembrane region" description="Helical" evidence="7">
    <location>
        <begin position="30"/>
        <end position="50"/>
    </location>
</feature>
<dbReference type="InterPro" id="IPR044173">
    <property type="entry name" value="CASPL"/>
</dbReference>
<dbReference type="OrthoDB" id="753675at2759"/>
<keyword evidence="5 7" id="KW-1133">Transmembrane helix</keyword>
<dbReference type="AlphaFoldDB" id="I3SC10"/>
<comment type="similarity">
    <text evidence="2 7">Belongs to the Casparian strip membrane proteins (CASP) family.</text>
</comment>
<feature type="domain" description="Casparian strip membrane protein" evidence="8">
    <location>
        <begin position="23"/>
        <end position="171"/>
    </location>
</feature>
<feature type="transmembrane region" description="Helical" evidence="7">
    <location>
        <begin position="70"/>
        <end position="96"/>
    </location>
</feature>
<evidence type="ECO:0000256" key="7">
    <source>
        <dbReference type="RuleBase" id="RU361233"/>
    </source>
</evidence>
<dbReference type="GeneID" id="130739805"/>
<accession>I3SC10</accession>
<dbReference type="InterPro" id="IPR006702">
    <property type="entry name" value="CASP_dom"/>
</dbReference>